<dbReference type="Proteomes" id="UP000789366">
    <property type="component" value="Unassembled WGS sequence"/>
</dbReference>
<evidence type="ECO:0000313" key="1">
    <source>
        <dbReference type="EMBL" id="CAG8485891.1"/>
    </source>
</evidence>
<keyword evidence="2" id="KW-1185">Reference proteome</keyword>
<reference evidence="1" key="1">
    <citation type="submission" date="2021-06" db="EMBL/GenBank/DDBJ databases">
        <authorList>
            <person name="Kallberg Y."/>
            <person name="Tangrot J."/>
            <person name="Rosling A."/>
        </authorList>
    </citation>
    <scope>NUCLEOTIDE SEQUENCE</scope>
    <source>
        <strain evidence="1">28 12/20/2015</strain>
    </source>
</reference>
<accession>A0ACA9KR98</accession>
<sequence>MASSKIFDITNSFNDATEKTKKNVEEIAKEHRIHNRKFRDNYFDLSVNKRGCLYRSKKEYYNFTSVKRVSEIFKVPQFFIHKSGKANSPIQGEVNSCWFIASLAVIGNDLDLLEKICVARDEKVGVYGFDGEWVSTIIDDQLFINGKDEKGNWKLTFAKSSVENETWQPLIEKAFAKLHGDYESISGGFTGHGMEDLTGGVYTSIFTSDILDKDKFWTFISKEINKDDDYTLFACARHDDADLDAKGTVKGHAYSVLRVAEFEDEDEDENGKKQERKTPKKLIMVRNPWGGRSKWTGAWSDGSEKWTPERMKKLEYKFGNNGAFWMTYEDFLLHWEVIDMCRLFDSNWHVYSTWINYNVIPRSAGKFNLYIKEKGEYMIVLQQRDDKYFHDPPKFRYQLKFRLYEQGKINYDYKIRSRLSVPYGTRSTNLKVDLEPGSYEIIPDIDRKVNEHSDKPRKTTSKVTLHTGTYNTVNLLVTKDGDEIENIPNDDKALNVKRYKDALLRGKTLNDEINDEINDKINDEEDKTDEVKWEMSLGLRVYSKCTHLILGGFSEDISTISEDASEDISNAKNTSKDTSIAKNASKSKRSV</sequence>
<gene>
    <name evidence="1" type="ORF">SPELUC_LOCUS2335</name>
</gene>
<evidence type="ECO:0000313" key="2">
    <source>
        <dbReference type="Proteomes" id="UP000789366"/>
    </source>
</evidence>
<dbReference type="EMBL" id="CAJVPW010001512">
    <property type="protein sequence ID" value="CAG8485891.1"/>
    <property type="molecule type" value="Genomic_DNA"/>
</dbReference>
<organism evidence="1 2">
    <name type="scientific">Cetraspora pellucida</name>
    <dbReference type="NCBI Taxonomy" id="1433469"/>
    <lineage>
        <taxon>Eukaryota</taxon>
        <taxon>Fungi</taxon>
        <taxon>Fungi incertae sedis</taxon>
        <taxon>Mucoromycota</taxon>
        <taxon>Glomeromycotina</taxon>
        <taxon>Glomeromycetes</taxon>
        <taxon>Diversisporales</taxon>
        <taxon>Gigasporaceae</taxon>
        <taxon>Cetraspora</taxon>
    </lineage>
</organism>
<comment type="caution">
    <text evidence="1">The sequence shown here is derived from an EMBL/GenBank/DDBJ whole genome shotgun (WGS) entry which is preliminary data.</text>
</comment>
<name>A0ACA9KR98_9GLOM</name>
<protein>
    <submittedName>
        <fullName evidence="1">17883_t:CDS:1</fullName>
    </submittedName>
</protein>
<proteinExistence type="predicted"/>